<keyword evidence="2" id="KW-0805">Transcription regulation</keyword>
<dbReference type="InterPro" id="IPR013325">
    <property type="entry name" value="RNA_pol_sigma_r2"/>
</dbReference>
<dbReference type="InterPro" id="IPR039425">
    <property type="entry name" value="RNA_pol_sigma-70-like"/>
</dbReference>
<dbReference type="NCBIfam" id="TIGR02937">
    <property type="entry name" value="sigma70-ECF"/>
    <property type="match status" value="1"/>
</dbReference>
<name>A0A4Q2USE1_9BACT</name>
<dbReference type="AlphaFoldDB" id="A0A4Q2USE1"/>
<protein>
    <submittedName>
        <fullName evidence="6">RNA polymerase sigma factor</fullName>
    </submittedName>
</protein>
<sequence>MEPLRRQLSDADLMAGIRSGGTQRRLFENKLYEKYDYLIADGVRKHRLTEDDCASAYSDSVLTLFEHITTGRFEGRSELKTYLYQIFSNKCVDAIRKKTTNRSSVHDALSLDDTLLQLPDEARSAVQRLIAQSDVDALHRHLRSIGDKCRAMILAWGEGYSDDEIAQTMGYNTAAVAKTSRLRCIEKLRERYRDML</sequence>
<evidence type="ECO:0000313" key="7">
    <source>
        <dbReference type="Proteomes" id="UP000290407"/>
    </source>
</evidence>
<evidence type="ECO:0000313" key="6">
    <source>
        <dbReference type="EMBL" id="RYC70791.1"/>
    </source>
</evidence>
<evidence type="ECO:0000256" key="2">
    <source>
        <dbReference type="ARBA" id="ARBA00023015"/>
    </source>
</evidence>
<evidence type="ECO:0000256" key="1">
    <source>
        <dbReference type="ARBA" id="ARBA00010641"/>
    </source>
</evidence>
<accession>A0A4Q2USE1</accession>
<evidence type="ECO:0000256" key="5">
    <source>
        <dbReference type="ARBA" id="ARBA00023163"/>
    </source>
</evidence>
<dbReference type="InterPro" id="IPR013324">
    <property type="entry name" value="RNA_pol_sigma_r3/r4-like"/>
</dbReference>
<dbReference type="EMBL" id="SBLB01000001">
    <property type="protein sequence ID" value="RYC70791.1"/>
    <property type="molecule type" value="Genomic_DNA"/>
</dbReference>
<gene>
    <name evidence="6" type="ORF">EQG79_01165</name>
</gene>
<dbReference type="GO" id="GO:0006352">
    <property type="term" value="P:DNA-templated transcription initiation"/>
    <property type="evidence" value="ECO:0007669"/>
    <property type="project" value="InterPro"/>
</dbReference>
<evidence type="ECO:0000256" key="4">
    <source>
        <dbReference type="ARBA" id="ARBA00023125"/>
    </source>
</evidence>
<comment type="similarity">
    <text evidence="1">Belongs to the sigma-70 factor family. ECF subfamily.</text>
</comment>
<organism evidence="6 7">
    <name type="scientific">Spirosoma sordidisoli</name>
    <dbReference type="NCBI Taxonomy" id="2502893"/>
    <lineage>
        <taxon>Bacteria</taxon>
        <taxon>Pseudomonadati</taxon>
        <taxon>Bacteroidota</taxon>
        <taxon>Cytophagia</taxon>
        <taxon>Cytophagales</taxon>
        <taxon>Cytophagaceae</taxon>
        <taxon>Spirosoma</taxon>
    </lineage>
</organism>
<keyword evidence="7" id="KW-1185">Reference proteome</keyword>
<evidence type="ECO:0000256" key="3">
    <source>
        <dbReference type="ARBA" id="ARBA00023082"/>
    </source>
</evidence>
<comment type="caution">
    <text evidence="6">The sequence shown here is derived from an EMBL/GenBank/DDBJ whole genome shotgun (WGS) entry which is preliminary data.</text>
</comment>
<dbReference type="SUPFAM" id="SSF88946">
    <property type="entry name" value="Sigma2 domain of RNA polymerase sigma factors"/>
    <property type="match status" value="1"/>
</dbReference>
<keyword evidence="5" id="KW-0804">Transcription</keyword>
<dbReference type="GO" id="GO:0003677">
    <property type="term" value="F:DNA binding"/>
    <property type="evidence" value="ECO:0007669"/>
    <property type="project" value="UniProtKB-KW"/>
</dbReference>
<keyword evidence="3" id="KW-0731">Sigma factor</keyword>
<reference evidence="6 7" key="1">
    <citation type="submission" date="2019-01" db="EMBL/GenBank/DDBJ databases">
        <title>Spirosoma flava sp. nov., a propanil-degrading bacterium isolated from herbicide-contaminated soil.</title>
        <authorList>
            <person name="Zhang L."/>
            <person name="Jiang J.-D."/>
        </authorList>
    </citation>
    <scope>NUCLEOTIDE SEQUENCE [LARGE SCALE GENOMIC DNA]</scope>
    <source>
        <strain evidence="6 7">TY50</strain>
    </source>
</reference>
<dbReference type="PANTHER" id="PTHR43133">
    <property type="entry name" value="RNA POLYMERASE ECF-TYPE SIGMA FACTO"/>
    <property type="match status" value="1"/>
</dbReference>
<dbReference type="InterPro" id="IPR036388">
    <property type="entry name" value="WH-like_DNA-bd_sf"/>
</dbReference>
<dbReference type="Proteomes" id="UP000290407">
    <property type="component" value="Unassembled WGS sequence"/>
</dbReference>
<dbReference type="Gene3D" id="1.10.10.10">
    <property type="entry name" value="Winged helix-like DNA-binding domain superfamily/Winged helix DNA-binding domain"/>
    <property type="match status" value="1"/>
</dbReference>
<dbReference type="GO" id="GO:0016987">
    <property type="term" value="F:sigma factor activity"/>
    <property type="evidence" value="ECO:0007669"/>
    <property type="project" value="UniProtKB-KW"/>
</dbReference>
<dbReference type="RefSeq" id="WP_077919973.1">
    <property type="nucleotide sequence ID" value="NZ_SBLB01000001.1"/>
</dbReference>
<dbReference type="InterPro" id="IPR014284">
    <property type="entry name" value="RNA_pol_sigma-70_dom"/>
</dbReference>
<dbReference type="SUPFAM" id="SSF88659">
    <property type="entry name" value="Sigma3 and sigma4 domains of RNA polymerase sigma factors"/>
    <property type="match status" value="1"/>
</dbReference>
<keyword evidence="4" id="KW-0238">DNA-binding</keyword>
<dbReference type="PANTHER" id="PTHR43133:SF8">
    <property type="entry name" value="RNA POLYMERASE SIGMA FACTOR HI_1459-RELATED"/>
    <property type="match status" value="1"/>
</dbReference>
<proteinExistence type="inferred from homology"/>
<dbReference type="Gene3D" id="1.10.1740.10">
    <property type="match status" value="1"/>
</dbReference>